<dbReference type="InterPro" id="IPR036457">
    <property type="entry name" value="PPM-type-like_dom_sf"/>
</dbReference>
<dbReference type="SUPFAM" id="SSF81606">
    <property type="entry name" value="PP2C-like"/>
    <property type="match status" value="1"/>
</dbReference>
<sequence>MAEHDAAAPLTGDAALREPGRLAALIETGLGTDPDGALDALADHARRRVGAPVALVSLVSDQQQVFPGLAGLGQPWALTRCTPLSGSLCRQQVITGAPLIIDDAVTDPRSRDNPSVADIGIGAYAGFPLTDAAGRVLGSLCVIDHQPRQWREYELSVLADLALASSLELRLRIATQDAQRERSRTDTAEAMLREAFTRSQLLLTASQALARADDISQLRGIVTDLVSGELKPVYIGLTLTGGDGDLHRIDDPLQAVGPESGAAHSHVDDRTPIALTAREASLQLYADPDAIAAAFPPAAQRRYAELGLHAIACAPLPGPDGVAGVLLFGWDTPHEVDLLEQAVIMTLAGYVGQALERARFLEERVTVARELQEAMLTQLPRVTGLGLAARYLPAGQREQVGGDWYDAVDLGRVDGADHEAVVLVVGDITGHDIHAATLMGQVRSMGRQASWERPAGPPSTVLTAVEQACAATGIGATGTVLQADLRPDADGRWLLRWASAGHLPPIVRHHDGNTTVLEGVDLMFGYPELREAPPTDRELWLQPGDTVVLYTDGLVERRRSDLDAGIRRLQDTMGVLDPTDPDRFIAETVRRMLGDGNPHDDDVVVLAAHVPFPDRR</sequence>
<evidence type="ECO:0000313" key="5">
    <source>
        <dbReference type="Proteomes" id="UP001144096"/>
    </source>
</evidence>
<evidence type="ECO:0000259" key="3">
    <source>
        <dbReference type="SMART" id="SM00331"/>
    </source>
</evidence>
<evidence type="ECO:0000313" key="4">
    <source>
        <dbReference type="EMBL" id="MCR6490762.1"/>
    </source>
</evidence>
<dbReference type="PANTHER" id="PTHR43156:SF2">
    <property type="entry name" value="STAGE II SPORULATION PROTEIN E"/>
    <property type="match status" value="1"/>
</dbReference>
<dbReference type="RefSeq" id="WP_257927335.1">
    <property type="nucleotide sequence ID" value="NZ_JAMXQV010000055.1"/>
</dbReference>
<dbReference type="Proteomes" id="UP001144096">
    <property type="component" value="Unassembled WGS sequence"/>
</dbReference>
<evidence type="ECO:0000259" key="2">
    <source>
        <dbReference type="SMART" id="SM00065"/>
    </source>
</evidence>
<dbReference type="Gene3D" id="3.60.40.10">
    <property type="entry name" value="PPM-type phosphatase domain"/>
    <property type="match status" value="1"/>
</dbReference>
<dbReference type="GO" id="GO:0016791">
    <property type="term" value="F:phosphatase activity"/>
    <property type="evidence" value="ECO:0007669"/>
    <property type="project" value="TreeGrafter"/>
</dbReference>
<keyword evidence="1" id="KW-0378">Hydrolase</keyword>
<gene>
    <name evidence="4" type="ORF">M8542_49020</name>
</gene>
<reference evidence="4" key="1">
    <citation type="submission" date="2022-06" db="EMBL/GenBank/DDBJ databases">
        <title>Amycolatopsis iheyaensis sp. nov., a new species of the genus Amycolatopsis isolated from soil in Iheya island, Japan.</title>
        <authorList>
            <person name="Ngamcharungchit C."/>
            <person name="Kanto H."/>
            <person name="Take A."/>
            <person name="Intra B."/>
            <person name="Matsumoto A."/>
            <person name="Panbangred W."/>
            <person name="Inahashi Y."/>
        </authorList>
    </citation>
    <scope>NUCLEOTIDE SEQUENCE</scope>
    <source>
        <strain evidence="4">OK19-0408</strain>
    </source>
</reference>
<dbReference type="Gene3D" id="3.30.450.40">
    <property type="match status" value="2"/>
</dbReference>
<accession>A0A9X2SQ10</accession>
<dbReference type="Pfam" id="PF07228">
    <property type="entry name" value="SpoIIE"/>
    <property type="match status" value="1"/>
</dbReference>
<dbReference type="InterPro" id="IPR001932">
    <property type="entry name" value="PPM-type_phosphatase-like_dom"/>
</dbReference>
<comment type="caution">
    <text evidence="4">The sequence shown here is derived from an EMBL/GenBank/DDBJ whole genome shotgun (WGS) entry which is preliminary data.</text>
</comment>
<dbReference type="Pfam" id="PF01590">
    <property type="entry name" value="GAF"/>
    <property type="match status" value="1"/>
</dbReference>
<dbReference type="InterPro" id="IPR003018">
    <property type="entry name" value="GAF"/>
</dbReference>
<feature type="domain" description="GAF" evidence="2">
    <location>
        <begin position="33"/>
        <end position="179"/>
    </location>
</feature>
<name>A0A9X2SQ10_9PSEU</name>
<evidence type="ECO:0000256" key="1">
    <source>
        <dbReference type="ARBA" id="ARBA00022801"/>
    </source>
</evidence>
<dbReference type="InterPro" id="IPR029016">
    <property type="entry name" value="GAF-like_dom_sf"/>
</dbReference>
<protein>
    <submittedName>
        <fullName evidence="4">SpoIIE family protein phosphatase</fullName>
    </submittedName>
</protein>
<organism evidence="4 5">
    <name type="scientific">Amycolatopsis iheyensis</name>
    <dbReference type="NCBI Taxonomy" id="2945988"/>
    <lineage>
        <taxon>Bacteria</taxon>
        <taxon>Bacillati</taxon>
        <taxon>Actinomycetota</taxon>
        <taxon>Actinomycetes</taxon>
        <taxon>Pseudonocardiales</taxon>
        <taxon>Pseudonocardiaceae</taxon>
        <taxon>Amycolatopsis</taxon>
    </lineage>
</organism>
<feature type="domain" description="PPM-type phosphatase" evidence="3">
    <location>
        <begin position="382"/>
        <end position="610"/>
    </location>
</feature>
<dbReference type="EMBL" id="JAMXQV010000055">
    <property type="protein sequence ID" value="MCR6490762.1"/>
    <property type="molecule type" value="Genomic_DNA"/>
</dbReference>
<proteinExistence type="predicted"/>
<dbReference type="SMART" id="SM00331">
    <property type="entry name" value="PP2C_SIG"/>
    <property type="match status" value="1"/>
</dbReference>
<dbReference type="AlphaFoldDB" id="A0A9X2SQ10"/>
<feature type="domain" description="GAF" evidence="2">
    <location>
        <begin position="214"/>
        <end position="365"/>
    </location>
</feature>
<dbReference type="PANTHER" id="PTHR43156">
    <property type="entry name" value="STAGE II SPORULATION PROTEIN E-RELATED"/>
    <property type="match status" value="1"/>
</dbReference>
<dbReference type="SMART" id="SM00065">
    <property type="entry name" value="GAF"/>
    <property type="match status" value="2"/>
</dbReference>
<dbReference type="SUPFAM" id="SSF55781">
    <property type="entry name" value="GAF domain-like"/>
    <property type="match status" value="2"/>
</dbReference>
<keyword evidence="5" id="KW-1185">Reference proteome</keyword>
<dbReference type="InterPro" id="IPR052016">
    <property type="entry name" value="Bact_Sigma-Reg"/>
</dbReference>